<protein>
    <submittedName>
        <fullName evidence="1">Uncharacterized protein</fullName>
    </submittedName>
</protein>
<name>A0A2P2IMG4_RHIMU</name>
<dbReference type="EMBL" id="GGEC01001959">
    <property type="protein sequence ID" value="MBW82442.1"/>
    <property type="molecule type" value="Transcribed_RNA"/>
</dbReference>
<proteinExistence type="predicted"/>
<sequence>MIRIFYCDIEVIGSSCENSLIVKTMLELHIFDPSEDLAV</sequence>
<dbReference type="AlphaFoldDB" id="A0A2P2IMG4"/>
<reference evidence="1" key="1">
    <citation type="submission" date="2018-02" db="EMBL/GenBank/DDBJ databases">
        <title>Rhizophora mucronata_Transcriptome.</title>
        <authorList>
            <person name="Meera S.P."/>
            <person name="Sreeshan A."/>
            <person name="Augustine A."/>
        </authorList>
    </citation>
    <scope>NUCLEOTIDE SEQUENCE</scope>
    <source>
        <tissue evidence="1">Leaf</tissue>
    </source>
</reference>
<evidence type="ECO:0000313" key="1">
    <source>
        <dbReference type="EMBL" id="MBW82442.1"/>
    </source>
</evidence>
<accession>A0A2P2IMG4</accession>
<organism evidence="1">
    <name type="scientific">Rhizophora mucronata</name>
    <name type="common">Asiatic mangrove</name>
    <dbReference type="NCBI Taxonomy" id="61149"/>
    <lineage>
        <taxon>Eukaryota</taxon>
        <taxon>Viridiplantae</taxon>
        <taxon>Streptophyta</taxon>
        <taxon>Embryophyta</taxon>
        <taxon>Tracheophyta</taxon>
        <taxon>Spermatophyta</taxon>
        <taxon>Magnoliopsida</taxon>
        <taxon>eudicotyledons</taxon>
        <taxon>Gunneridae</taxon>
        <taxon>Pentapetalae</taxon>
        <taxon>rosids</taxon>
        <taxon>fabids</taxon>
        <taxon>Malpighiales</taxon>
        <taxon>Rhizophoraceae</taxon>
        <taxon>Rhizophora</taxon>
    </lineage>
</organism>